<dbReference type="Proteomes" id="UP001165960">
    <property type="component" value="Unassembled WGS sequence"/>
</dbReference>
<proteinExistence type="predicted"/>
<accession>A0ACC2SI48</accession>
<gene>
    <name evidence="1" type="ORF">DSO57_1016599</name>
</gene>
<sequence length="70" mass="8173">MYCQESHFVQEAIIWIVEFDQLVSERREIAKLTVPNTYSSYQLPGPIIANFFFGLKRTQDPYTLNAALFL</sequence>
<organism evidence="1 2">
    <name type="scientific">Entomophthora muscae</name>
    <dbReference type="NCBI Taxonomy" id="34485"/>
    <lineage>
        <taxon>Eukaryota</taxon>
        <taxon>Fungi</taxon>
        <taxon>Fungi incertae sedis</taxon>
        <taxon>Zoopagomycota</taxon>
        <taxon>Entomophthoromycotina</taxon>
        <taxon>Entomophthoromycetes</taxon>
        <taxon>Entomophthorales</taxon>
        <taxon>Entomophthoraceae</taxon>
        <taxon>Entomophthora</taxon>
    </lineage>
</organism>
<name>A0ACC2SI48_9FUNG</name>
<comment type="caution">
    <text evidence="1">The sequence shown here is derived from an EMBL/GenBank/DDBJ whole genome shotgun (WGS) entry which is preliminary data.</text>
</comment>
<reference evidence="1" key="1">
    <citation type="submission" date="2022-04" db="EMBL/GenBank/DDBJ databases">
        <title>Genome of the entomopathogenic fungus Entomophthora muscae.</title>
        <authorList>
            <person name="Elya C."/>
            <person name="Lovett B.R."/>
            <person name="Lee E."/>
            <person name="Macias A.M."/>
            <person name="Hajek A.E."/>
            <person name="De Bivort B.L."/>
            <person name="Kasson M.T."/>
            <person name="De Fine Licht H.H."/>
            <person name="Stajich J.E."/>
        </authorList>
    </citation>
    <scope>NUCLEOTIDE SEQUENCE</scope>
    <source>
        <strain evidence="1">Berkeley</strain>
    </source>
</reference>
<evidence type="ECO:0000313" key="2">
    <source>
        <dbReference type="Proteomes" id="UP001165960"/>
    </source>
</evidence>
<evidence type="ECO:0000313" key="1">
    <source>
        <dbReference type="EMBL" id="KAJ9061836.1"/>
    </source>
</evidence>
<dbReference type="EMBL" id="QTSX02005038">
    <property type="protein sequence ID" value="KAJ9061836.1"/>
    <property type="molecule type" value="Genomic_DNA"/>
</dbReference>
<keyword evidence="2" id="KW-1185">Reference proteome</keyword>
<protein>
    <submittedName>
        <fullName evidence="1">Uncharacterized protein</fullName>
    </submittedName>
</protein>